<dbReference type="PROSITE" id="PS00083">
    <property type="entry name" value="INTRADIOL_DIOXYGENAS"/>
    <property type="match status" value="1"/>
</dbReference>
<dbReference type="HOGENOM" id="CLU_046727_2_0_1"/>
<dbReference type="GO" id="GO:0009712">
    <property type="term" value="P:catechol-containing compound metabolic process"/>
    <property type="evidence" value="ECO:0007669"/>
    <property type="project" value="InterPro"/>
</dbReference>
<evidence type="ECO:0000256" key="6">
    <source>
        <dbReference type="ARBA" id="ARBA00023004"/>
    </source>
</evidence>
<dbReference type="PANTHER" id="PTHR33711:SF7">
    <property type="entry name" value="INTRADIOL RING-CLEAVAGE DIOXYGENASES DOMAIN-CONTAINING PROTEIN-RELATED"/>
    <property type="match status" value="1"/>
</dbReference>
<name>A0A0D2DKU2_9EURO</name>
<dbReference type="AlphaFoldDB" id="A0A0D2DKU2"/>
<dbReference type="InterPro" id="IPR007535">
    <property type="entry name" value="Catechol_dOase_N"/>
</dbReference>
<dbReference type="InterPro" id="IPR015889">
    <property type="entry name" value="Intradiol_dOase_core"/>
</dbReference>
<gene>
    <name evidence="8" type="ORF">PV04_09880</name>
</gene>
<dbReference type="Pfam" id="PF04444">
    <property type="entry name" value="Dioxygenase_N"/>
    <property type="match status" value="2"/>
</dbReference>
<dbReference type="EMBL" id="KN846962">
    <property type="protein sequence ID" value="KIW62997.1"/>
    <property type="molecule type" value="Genomic_DNA"/>
</dbReference>
<dbReference type="SUPFAM" id="SSF49482">
    <property type="entry name" value="Aromatic compound dioxygenase"/>
    <property type="match status" value="1"/>
</dbReference>
<protein>
    <recommendedName>
        <fullName evidence="7">Intradiol ring-cleavage dioxygenases domain-containing protein</fullName>
    </recommendedName>
</protein>
<dbReference type="GO" id="GO:0018576">
    <property type="term" value="F:catechol 1,2-dioxygenase activity"/>
    <property type="evidence" value="ECO:0007669"/>
    <property type="project" value="InterPro"/>
</dbReference>
<evidence type="ECO:0000313" key="8">
    <source>
        <dbReference type="EMBL" id="KIW62997.1"/>
    </source>
</evidence>
<evidence type="ECO:0000313" key="9">
    <source>
        <dbReference type="Proteomes" id="UP000054266"/>
    </source>
</evidence>
<evidence type="ECO:0000256" key="2">
    <source>
        <dbReference type="ARBA" id="ARBA00007825"/>
    </source>
</evidence>
<comment type="similarity">
    <text evidence="2">Belongs to the intradiol ring-cleavage dioxygenase family.</text>
</comment>
<dbReference type="Gene3D" id="2.60.130.10">
    <property type="entry name" value="Aromatic compound dioxygenase"/>
    <property type="match status" value="1"/>
</dbReference>
<reference evidence="8 9" key="1">
    <citation type="submission" date="2015-01" db="EMBL/GenBank/DDBJ databases">
        <title>The Genome Sequence of Capronia semiimmersa CBS27337.</title>
        <authorList>
            <consortium name="The Broad Institute Genomics Platform"/>
            <person name="Cuomo C."/>
            <person name="de Hoog S."/>
            <person name="Gorbushina A."/>
            <person name="Stielow B."/>
            <person name="Teixiera M."/>
            <person name="Abouelleil A."/>
            <person name="Chapman S.B."/>
            <person name="Priest M."/>
            <person name="Young S.K."/>
            <person name="Wortman J."/>
            <person name="Nusbaum C."/>
            <person name="Birren B."/>
        </authorList>
    </citation>
    <scope>NUCLEOTIDE SEQUENCE [LARGE SCALE GENOMIC DNA]</scope>
    <source>
        <strain evidence="8 9">CBS 27337</strain>
    </source>
</reference>
<dbReference type="GO" id="GO:0008199">
    <property type="term" value="F:ferric iron binding"/>
    <property type="evidence" value="ECO:0007669"/>
    <property type="project" value="InterPro"/>
</dbReference>
<comment type="cofactor">
    <cofactor evidence="1">
        <name>Fe(3+)</name>
        <dbReference type="ChEBI" id="CHEBI:29034"/>
    </cofactor>
</comment>
<feature type="domain" description="Intradiol ring-cleavage dioxygenases" evidence="7">
    <location>
        <begin position="161"/>
        <end position="189"/>
    </location>
</feature>
<evidence type="ECO:0000259" key="7">
    <source>
        <dbReference type="PROSITE" id="PS00083"/>
    </source>
</evidence>
<accession>A0A0D2DKU2</accession>
<evidence type="ECO:0000256" key="5">
    <source>
        <dbReference type="ARBA" id="ARBA00023002"/>
    </source>
</evidence>
<keyword evidence="4" id="KW-0223">Dioxygenase</keyword>
<evidence type="ECO:0000256" key="4">
    <source>
        <dbReference type="ARBA" id="ARBA00022964"/>
    </source>
</evidence>
<dbReference type="PANTHER" id="PTHR33711">
    <property type="entry name" value="DIOXYGENASE, PUTATIVE (AFU_ORTHOLOGUE AFUA_2G02910)-RELATED"/>
    <property type="match status" value="1"/>
</dbReference>
<dbReference type="InterPro" id="IPR000627">
    <property type="entry name" value="Intradiol_dOase_C"/>
</dbReference>
<dbReference type="Pfam" id="PF00775">
    <property type="entry name" value="Dioxygenase_C"/>
    <property type="match status" value="1"/>
</dbReference>
<proteinExistence type="inferred from homology"/>
<keyword evidence="6" id="KW-0408">Iron</keyword>
<keyword evidence="9" id="KW-1185">Reference proteome</keyword>
<organism evidence="8 9">
    <name type="scientific">Phialophora macrospora</name>
    <dbReference type="NCBI Taxonomy" id="1851006"/>
    <lineage>
        <taxon>Eukaryota</taxon>
        <taxon>Fungi</taxon>
        <taxon>Dikarya</taxon>
        <taxon>Ascomycota</taxon>
        <taxon>Pezizomycotina</taxon>
        <taxon>Eurotiomycetes</taxon>
        <taxon>Chaetothyriomycetidae</taxon>
        <taxon>Chaetothyriales</taxon>
        <taxon>Herpotrichiellaceae</taxon>
        <taxon>Phialophora</taxon>
    </lineage>
</organism>
<sequence>MSPSVNSIAGSNSTSLEDLDVDDLTAHVIKVSSNIDNERIKFIFSRLIRHSHDFIRETAIQRHEWEAAWEFLTEAGTYPRTVPCHSMTDRSQVGQACHPERQEFILLSDVLGISALVDQINSRQLPGCTESSVLGPFHNESHEFNHGDSISSVGAGQSMLIRGTVRNRKGEPISGALLDIWETNGNGKYDMQDPETGGPDCRGKFYTDCEGRFYINGVRPVDYPVPFDGPVGIVLDLLNRQAYRPAHVHFLISHPSYERLNTALYDRTSPNIFRDPVFGTKSSLVKDIEWVEGKEEAKMYNTKTFIRVEDGSETEGFWLLEHDFILAETQGTPNLKSQL</sequence>
<dbReference type="STRING" id="5601.A0A0D2DKU2"/>
<dbReference type="InterPro" id="IPR050770">
    <property type="entry name" value="Intradiol_RC_Dioxygenase"/>
</dbReference>
<keyword evidence="5" id="KW-0560">Oxidoreductase</keyword>
<keyword evidence="3" id="KW-0479">Metal-binding</keyword>
<evidence type="ECO:0000256" key="3">
    <source>
        <dbReference type="ARBA" id="ARBA00022723"/>
    </source>
</evidence>
<dbReference type="Proteomes" id="UP000054266">
    <property type="component" value="Unassembled WGS sequence"/>
</dbReference>
<evidence type="ECO:0000256" key="1">
    <source>
        <dbReference type="ARBA" id="ARBA00001965"/>
    </source>
</evidence>